<evidence type="ECO:0008006" key="3">
    <source>
        <dbReference type="Google" id="ProtNLM"/>
    </source>
</evidence>
<organism evidence="1 2">
    <name type="scientific">Leucobacter iarius</name>
    <dbReference type="NCBI Taxonomy" id="333963"/>
    <lineage>
        <taxon>Bacteria</taxon>
        <taxon>Bacillati</taxon>
        <taxon>Actinomycetota</taxon>
        <taxon>Actinomycetes</taxon>
        <taxon>Micrococcales</taxon>
        <taxon>Microbacteriaceae</taxon>
        <taxon>Leucobacter</taxon>
    </lineage>
</organism>
<protein>
    <recommendedName>
        <fullName evidence="3">DUF1877 family protein</fullName>
    </recommendedName>
</protein>
<name>A0ABN2LIG5_9MICO</name>
<dbReference type="InterPro" id="IPR035944">
    <property type="entry name" value="YfbM-like_sf"/>
</dbReference>
<dbReference type="SUPFAM" id="SSF111069">
    <property type="entry name" value="Hypothetical protein yfbM"/>
    <property type="match status" value="1"/>
</dbReference>
<reference evidence="1 2" key="1">
    <citation type="journal article" date="2019" name="Int. J. Syst. Evol. Microbiol.">
        <title>The Global Catalogue of Microorganisms (GCM) 10K type strain sequencing project: providing services to taxonomists for standard genome sequencing and annotation.</title>
        <authorList>
            <consortium name="The Broad Institute Genomics Platform"/>
            <consortium name="The Broad Institute Genome Sequencing Center for Infectious Disease"/>
            <person name="Wu L."/>
            <person name="Ma J."/>
        </authorList>
    </citation>
    <scope>NUCLEOTIDE SEQUENCE [LARGE SCALE GENOMIC DNA]</scope>
    <source>
        <strain evidence="1 2">JCM 14736</strain>
    </source>
</reference>
<dbReference type="EMBL" id="BAAAOB010000001">
    <property type="protein sequence ID" value="GAA1789637.1"/>
    <property type="molecule type" value="Genomic_DNA"/>
</dbReference>
<comment type="caution">
    <text evidence="1">The sequence shown here is derived from an EMBL/GenBank/DDBJ whole genome shotgun (WGS) entry which is preliminary data.</text>
</comment>
<evidence type="ECO:0000313" key="1">
    <source>
        <dbReference type="EMBL" id="GAA1789637.1"/>
    </source>
</evidence>
<dbReference type="Gene3D" id="3.40.1760.10">
    <property type="entry name" value="YfbM-like super family"/>
    <property type="match status" value="1"/>
</dbReference>
<dbReference type="RefSeq" id="WP_344031592.1">
    <property type="nucleotide sequence ID" value="NZ_BAAAOB010000001.1"/>
</dbReference>
<proteinExistence type="predicted"/>
<dbReference type="Pfam" id="PF08974">
    <property type="entry name" value="DUF1877"/>
    <property type="match status" value="1"/>
</dbReference>
<dbReference type="InterPro" id="IPR015068">
    <property type="entry name" value="DUF1877"/>
</dbReference>
<keyword evidence="2" id="KW-1185">Reference proteome</keyword>
<evidence type="ECO:0000313" key="2">
    <source>
        <dbReference type="Proteomes" id="UP001500851"/>
    </source>
</evidence>
<gene>
    <name evidence="1" type="ORF">GCM10009768_18390</name>
</gene>
<dbReference type="Proteomes" id="UP001500851">
    <property type="component" value="Unassembled WGS sequence"/>
</dbReference>
<accession>A0ABN2LIG5</accession>
<sequence length="162" mass="18010">MQLGLHFRLNDEKAAQVLEAAGDDAALRTVLAELEENEAEFSRACETDKAWDPIACAIAPAGADDAWPARGVIGGARELQDDDDESLITHLNPGEAAEVADYLDELSDEEFSEAYRAMPEELRNPEYGDDEEAYALGWLDELRAFFAAARAERRHVIFTVWH</sequence>